<feature type="domain" description="3-beta hydroxysteroid dehydrogenase/isomerase" evidence="3">
    <location>
        <begin position="70"/>
        <end position="348"/>
    </location>
</feature>
<reference evidence="4 5" key="1">
    <citation type="submission" date="2016-12" db="EMBL/GenBank/DDBJ databases">
        <title>The genomes of Aspergillus section Nigri reveals drivers in fungal speciation.</title>
        <authorList>
            <consortium name="DOE Joint Genome Institute"/>
            <person name="Vesth T.C."/>
            <person name="Nybo J."/>
            <person name="Theobald S."/>
            <person name="Brandl J."/>
            <person name="Frisvad J.C."/>
            <person name="Nielsen K.F."/>
            <person name="Lyhne E.K."/>
            <person name="Kogle M.E."/>
            <person name="Kuo A."/>
            <person name="Riley R."/>
            <person name="Clum A."/>
            <person name="Nolan M."/>
            <person name="Lipzen A."/>
            <person name="Salamov A."/>
            <person name="Henrissat B."/>
            <person name="Wiebenga A."/>
            <person name="De Vries R.P."/>
            <person name="Grigoriev I.V."/>
            <person name="Mortensen U.H."/>
            <person name="Andersen M.R."/>
            <person name="Baker S.E."/>
        </authorList>
    </citation>
    <scope>NUCLEOTIDE SEQUENCE [LARGE SCALE GENOMIC DNA]</scope>
    <source>
        <strain evidence="4 5">CBS 115572</strain>
    </source>
</reference>
<dbReference type="GO" id="GO:0016616">
    <property type="term" value="F:oxidoreductase activity, acting on the CH-OH group of donors, NAD or NADP as acceptor"/>
    <property type="evidence" value="ECO:0007669"/>
    <property type="project" value="InterPro"/>
</dbReference>
<evidence type="ECO:0000256" key="1">
    <source>
        <dbReference type="ARBA" id="ARBA00009219"/>
    </source>
</evidence>
<dbReference type="GeneID" id="37116200"/>
<dbReference type="Gene3D" id="3.40.50.720">
    <property type="entry name" value="NAD(P)-binding Rossmann-like Domain"/>
    <property type="match status" value="1"/>
</dbReference>
<organism evidence="4 5">
    <name type="scientific">Aspergillus sclerotioniger CBS 115572</name>
    <dbReference type="NCBI Taxonomy" id="1450535"/>
    <lineage>
        <taxon>Eukaryota</taxon>
        <taxon>Fungi</taxon>
        <taxon>Dikarya</taxon>
        <taxon>Ascomycota</taxon>
        <taxon>Pezizomycotina</taxon>
        <taxon>Eurotiomycetes</taxon>
        <taxon>Eurotiomycetidae</taxon>
        <taxon>Eurotiales</taxon>
        <taxon>Aspergillaceae</taxon>
        <taxon>Aspergillus</taxon>
        <taxon>Aspergillus subgen. Circumdati</taxon>
    </lineage>
</organism>
<dbReference type="InterPro" id="IPR050177">
    <property type="entry name" value="Lipid_A_modif_metabolic_enz"/>
</dbReference>
<dbReference type="AlphaFoldDB" id="A0A317VQ26"/>
<evidence type="ECO:0000256" key="2">
    <source>
        <dbReference type="ARBA" id="ARBA00023002"/>
    </source>
</evidence>
<dbReference type="RefSeq" id="XP_025464276.1">
    <property type="nucleotide sequence ID" value="XM_025614057.1"/>
</dbReference>
<dbReference type="EMBL" id="MSFK01000027">
    <property type="protein sequence ID" value="PWY76463.1"/>
    <property type="molecule type" value="Genomic_DNA"/>
</dbReference>
<dbReference type="SUPFAM" id="SSF51735">
    <property type="entry name" value="NAD(P)-binding Rossmann-fold domains"/>
    <property type="match status" value="1"/>
</dbReference>
<comment type="caution">
    <text evidence="4">The sequence shown here is derived from an EMBL/GenBank/DDBJ whole genome shotgun (WGS) entry which is preliminary data.</text>
</comment>
<keyword evidence="2" id="KW-0560">Oxidoreductase</keyword>
<dbReference type="Proteomes" id="UP000246702">
    <property type="component" value="Unassembled WGS sequence"/>
</dbReference>
<dbReference type="GO" id="GO:0006694">
    <property type="term" value="P:steroid biosynthetic process"/>
    <property type="evidence" value="ECO:0007669"/>
    <property type="project" value="InterPro"/>
</dbReference>
<accession>A0A317VQ26</accession>
<dbReference type="InterPro" id="IPR036291">
    <property type="entry name" value="NAD(P)-bd_dom_sf"/>
</dbReference>
<name>A0A317VQ26_9EURO</name>
<evidence type="ECO:0000313" key="5">
    <source>
        <dbReference type="Proteomes" id="UP000246702"/>
    </source>
</evidence>
<dbReference type="Pfam" id="PF01073">
    <property type="entry name" value="3Beta_HSD"/>
    <property type="match status" value="1"/>
</dbReference>
<gene>
    <name evidence="4" type="ORF">BO94DRAFT_559302</name>
</gene>
<evidence type="ECO:0000259" key="3">
    <source>
        <dbReference type="Pfam" id="PF01073"/>
    </source>
</evidence>
<dbReference type="OrthoDB" id="10058185at2759"/>
<comment type="similarity">
    <text evidence="1">Belongs to the 3-beta-HSD family.</text>
</comment>
<dbReference type="PANTHER" id="PTHR43245:SF51">
    <property type="entry name" value="SHORT CHAIN DEHYDROGENASE_REDUCTASE FAMILY 42E, MEMBER 2"/>
    <property type="match status" value="1"/>
</dbReference>
<dbReference type="STRING" id="1450535.A0A317VQ26"/>
<dbReference type="InterPro" id="IPR002225">
    <property type="entry name" value="3Beta_OHSteriod_DH/Estase"/>
</dbReference>
<proteinExistence type="inferred from homology"/>
<protein>
    <submittedName>
        <fullName evidence="4">NAD(P)-binding protein</fullName>
    </submittedName>
</protein>
<keyword evidence="5" id="KW-1185">Reference proteome</keyword>
<sequence length="473" mass="51995">MFPEIAAVSGLVLLYLYHVNRGMNHMPDDILRLTPHRWTTEEIQAAYEEAIRNPVDVRKSLPPTQNRRYIVVGGSGLVGSWMARHLLMRGEDPSAIRILDLAVPPRDLLNQGIAFVKTDITDEKAAIDAFAQPWPESVADQPLTVFHNAAVIRPGERHKAFLPRCRNVNVNGTVNVLNAAKKAGASCFVSTSSGSICIHRPSFWIAPWHKTPKNFVQVINDSHPVPQTHDQFFSNYAASKAEAERIVRAADDPSNNFRTGCIRPANGIYGIGDTDGSLTGSYLRNGGSPSWLSNIVHNFVSAENVSIAHLAYEHCLINNHTNNLPNIGGQAFLITDPNPPPTYRDIYLLMHTLSKTPANFPPIPAVPFLLLSYLSEWYALLQCWYASWLPRLSETMEKLQPGLFGIICVHFVVDDGRARMAPAQGGLGYVSPITTLYGMCKDLEAWNEKVGGKGVGGIGEGGEGGVVVQKEKM</sequence>
<dbReference type="PANTHER" id="PTHR43245">
    <property type="entry name" value="BIFUNCTIONAL POLYMYXIN RESISTANCE PROTEIN ARNA"/>
    <property type="match status" value="1"/>
</dbReference>
<evidence type="ECO:0000313" key="4">
    <source>
        <dbReference type="EMBL" id="PWY76463.1"/>
    </source>
</evidence>